<name>A0AA35PDA4_9SAUR</name>
<keyword evidence="1" id="KW-1133">Transmembrane helix</keyword>
<dbReference type="AlphaFoldDB" id="A0AA35PDA4"/>
<proteinExistence type="predicted"/>
<evidence type="ECO:0000256" key="1">
    <source>
        <dbReference type="SAM" id="Phobius"/>
    </source>
</evidence>
<keyword evidence="1" id="KW-0812">Transmembrane</keyword>
<evidence type="ECO:0000313" key="3">
    <source>
        <dbReference type="Proteomes" id="UP001178461"/>
    </source>
</evidence>
<keyword evidence="1" id="KW-0472">Membrane</keyword>
<accession>A0AA35PDA4</accession>
<reference evidence="2" key="1">
    <citation type="submission" date="2022-12" db="EMBL/GenBank/DDBJ databases">
        <authorList>
            <person name="Alioto T."/>
            <person name="Alioto T."/>
            <person name="Gomez Garrido J."/>
        </authorList>
    </citation>
    <scope>NUCLEOTIDE SEQUENCE</scope>
</reference>
<gene>
    <name evidence="2" type="ORF">PODLI_1B021983</name>
</gene>
<dbReference type="EMBL" id="OX395134">
    <property type="protein sequence ID" value="CAI5784706.1"/>
    <property type="molecule type" value="Genomic_DNA"/>
</dbReference>
<keyword evidence="3" id="KW-1185">Reference proteome</keyword>
<organism evidence="2 3">
    <name type="scientific">Podarcis lilfordi</name>
    <name type="common">Lilford's wall lizard</name>
    <dbReference type="NCBI Taxonomy" id="74358"/>
    <lineage>
        <taxon>Eukaryota</taxon>
        <taxon>Metazoa</taxon>
        <taxon>Chordata</taxon>
        <taxon>Craniata</taxon>
        <taxon>Vertebrata</taxon>
        <taxon>Euteleostomi</taxon>
        <taxon>Lepidosauria</taxon>
        <taxon>Squamata</taxon>
        <taxon>Bifurcata</taxon>
        <taxon>Unidentata</taxon>
        <taxon>Episquamata</taxon>
        <taxon>Laterata</taxon>
        <taxon>Lacertibaenia</taxon>
        <taxon>Lacertidae</taxon>
        <taxon>Podarcis</taxon>
    </lineage>
</organism>
<dbReference type="Proteomes" id="UP001178461">
    <property type="component" value="Chromosome 9"/>
</dbReference>
<protein>
    <submittedName>
        <fullName evidence="2">Uncharacterized protein</fullName>
    </submittedName>
</protein>
<sequence length="96" mass="10829">MYGKVINTPISVCSIASVYFSIFASSHMPYKYNTLYYIRNKPVANVRGNRTGLRAKIKVLTRNGPVRGKRKLLGWPSFIMKKESTIGYPAVSEVQV</sequence>
<feature type="transmembrane region" description="Helical" evidence="1">
    <location>
        <begin position="6"/>
        <end position="24"/>
    </location>
</feature>
<evidence type="ECO:0000313" key="2">
    <source>
        <dbReference type="EMBL" id="CAI5784706.1"/>
    </source>
</evidence>